<name>A0ABW1JGH7_9ACTN</name>
<evidence type="ECO:0000313" key="6">
    <source>
        <dbReference type="Proteomes" id="UP001596189"/>
    </source>
</evidence>
<feature type="transmembrane region" description="Helical" evidence="4">
    <location>
        <begin position="431"/>
        <end position="455"/>
    </location>
</feature>
<feature type="transmembrane region" description="Helical" evidence="4">
    <location>
        <begin position="305"/>
        <end position="333"/>
    </location>
</feature>
<keyword evidence="3" id="KW-0808">Transferase</keyword>
<evidence type="ECO:0000256" key="3">
    <source>
        <dbReference type="ARBA" id="ARBA00022679"/>
    </source>
</evidence>
<feature type="transmembrane region" description="Helical" evidence="4">
    <location>
        <begin position="345"/>
        <end position="364"/>
    </location>
</feature>
<proteinExistence type="inferred from homology"/>
<evidence type="ECO:0000256" key="1">
    <source>
        <dbReference type="ARBA" id="ARBA00006739"/>
    </source>
</evidence>
<accession>A0ABW1JGH7</accession>
<dbReference type="EMBL" id="JBHSRD010000004">
    <property type="protein sequence ID" value="MFC6008444.1"/>
    <property type="molecule type" value="Genomic_DNA"/>
</dbReference>
<dbReference type="PANTHER" id="PTHR43630:SF1">
    <property type="entry name" value="POLY-BETA-1,6-N-ACETYL-D-GLUCOSAMINE SYNTHASE"/>
    <property type="match status" value="1"/>
</dbReference>
<organism evidence="5 6">
    <name type="scientific">Angustibacter luteus</name>
    <dbReference type="NCBI Taxonomy" id="658456"/>
    <lineage>
        <taxon>Bacteria</taxon>
        <taxon>Bacillati</taxon>
        <taxon>Actinomycetota</taxon>
        <taxon>Actinomycetes</taxon>
        <taxon>Kineosporiales</taxon>
        <taxon>Kineosporiaceae</taxon>
    </lineage>
</organism>
<keyword evidence="4" id="KW-0812">Transmembrane</keyword>
<feature type="transmembrane region" description="Helical" evidence="4">
    <location>
        <begin position="403"/>
        <end position="424"/>
    </location>
</feature>
<dbReference type="RefSeq" id="WP_345714858.1">
    <property type="nucleotide sequence ID" value="NZ_BAABFP010000002.1"/>
</dbReference>
<comment type="similarity">
    <text evidence="1">Belongs to the glycosyltransferase 2 family.</text>
</comment>
<gene>
    <name evidence="5" type="ORF">ACFQDO_15000</name>
</gene>
<keyword evidence="4" id="KW-0472">Membrane</keyword>
<dbReference type="Pfam" id="PF13641">
    <property type="entry name" value="Glyco_tranf_2_3"/>
    <property type="match status" value="1"/>
</dbReference>
<evidence type="ECO:0000256" key="2">
    <source>
        <dbReference type="ARBA" id="ARBA00022676"/>
    </source>
</evidence>
<dbReference type="Gene3D" id="3.90.550.10">
    <property type="entry name" value="Spore Coat Polysaccharide Biosynthesis Protein SpsA, Chain A"/>
    <property type="match status" value="1"/>
</dbReference>
<dbReference type="InterPro" id="IPR029044">
    <property type="entry name" value="Nucleotide-diphossugar_trans"/>
</dbReference>
<evidence type="ECO:0000256" key="4">
    <source>
        <dbReference type="SAM" id="Phobius"/>
    </source>
</evidence>
<sequence>MTWDFSDALFILLIALGSIPALASVLQYVLAGPHALRDHLDRTAAYLPRVAILVPAWNEGAVLGPAVRRLLDMDYPDERIRVVVIDDASTDNTPELVGALAREHPGRVVHLRREQGGQGKAHTLNAGLELVLGDDWAQAVLIMDADVVFETSALRRMTRHLVDPSVGAVTAYIREGSVPGNWLNRFIAIEYAAAQAVGRRAQNVLGAMACLAGGAQLHDRASLERIGGRIDTSTLAEDTVTTMETQLAGARVVFDPHAIVLAEEPAGVNALWRQRLRWARGNLQVTGRYRHNWFRRRSAGPLGGWIFGIIWFALLFEPVIALVCSVGLVTLLVTDADVAWRTFQSLWLLSFVSVALIVAVTSFADTDTAKRAGAEAVLFPGIGNLFILAVVFSPWLAQQVEPARLLFYAWPALAMLVVWLARLVDRPRWRWLSALLVLVGGYGSLLSAVNVNAYVAQARHQPTTWAKTEKKGMVQG</sequence>
<keyword evidence="2" id="KW-0328">Glycosyltransferase</keyword>
<dbReference type="Proteomes" id="UP001596189">
    <property type="component" value="Unassembled WGS sequence"/>
</dbReference>
<protein>
    <submittedName>
        <fullName evidence="5">Glycosyltransferase family 2 protein</fullName>
    </submittedName>
</protein>
<reference evidence="6" key="1">
    <citation type="journal article" date="2019" name="Int. J. Syst. Evol. Microbiol.">
        <title>The Global Catalogue of Microorganisms (GCM) 10K type strain sequencing project: providing services to taxonomists for standard genome sequencing and annotation.</title>
        <authorList>
            <consortium name="The Broad Institute Genomics Platform"/>
            <consortium name="The Broad Institute Genome Sequencing Center for Infectious Disease"/>
            <person name="Wu L."/>
            <person name="Ma J."/>
        </authorList>
    </citation>
    <scope>NUCLEOTIDE SEQUENCE [LARGE SCALE GENOMIC DNA]</scope>
    <source>
        <strain evidence="6">KACC 14249</strain>
    </source>
</reference>
<dbReference type="SUPFAM" id="SSF53448">
    <property type="entry name" value="Nucleotide-diphospho-sugar transferases"/>
    <property type="match status" value="1"/>
</dbReference>
<feature type="transmembrane region" description="Helical" evidence="4">
    <location>
        <begin position="376"/>
        <end position="397"/>
    </location>
</feature>
<dbReference type="CDD" id="cd06423">
    <property type="entry name" value="CESA_like"/>
    <property type="match status" value="1"/>
</dbReference>
<keyword evidence="6" id="KW-1185">Reference proteome</keyword>
<comment type="caution">
    <text evidence="5">The sequence shown here is derived from an EMBL/GenBank/DDBJ whole genome shotgun (WGS) entry which is preliminary data.</text>
</comment>
<evidence type="ECO:0000313" key="5">
    <source>
        <dbReference type="EMBL" id="MFC6008444.1"/>
    </source>
</evidence>
<dbReference type="PANTHER" id="PTHR43630">
    <property type="entry name" value="POLY-BETA-1,6-N-ACETYL-D-GLUCOSAMINE SYNTHASE"/>
    <property type="match status" value="1"/>
</dbReference>
<keyword evidence="4" id="KW-1133">Transmembrane helix</keyword>